<keyword evidence="4" id="KW-1185">Reference proteome</keyword>
<evidence type="ECO:0000259" key="2">
    <source>
        <dbReference type="Pfam" id="PF07811"/>
    </source>
</evidence>
<evidence type="ECO:0000313" key="3">
    <source>
        <dbReference type="EMBL" id="MQS37773.1"/>
    </source>
</evidence>
<dbReference type="RefSeq" id="WP_153484861.1">
    <property type="nucleotide sequence ID" value="NZ_VDEQ01000215.1"/>
</dbReference>
<comment type="caution">
    <text evidence="3">The sequence shown here is derived from an EMBL/GenBank/DDBJ whole genome shotgun (WGS) entry which is preliminary data.</text>
</comment>
<organism evidence="3 4">
    <name type="scientific">Streptomyces katsurahamanus</name>
    <dbReference type="NCBI Taxonomy" id="2577098"/>
    <lineage>
        <taxon>Bacteria</taxon>
        <taxon>Bacillati</taxon>
        <taxon>Actinomycetota</taxon>
        <taxon>Actinomycetes</taxon>
        <taxon>Kitasatosporales</taxon>
        <taxon>Streptomycetaceae</taxon>
        <taxon>Streptomyces</taxon>
    </lineage>
</organism>
<dbReference type="Pfam" id="PF07811">
    <property type="entry name" value="TadE"/>
    <property type="match status" value="1"/>
</dbReference>
<reference evidence="3 4" key="1">
    <citation type="submission" date="2019-06" db="EMBL/GenBank/DDBJ databases">
        <title>Comparative genomics and metabolomics analyses of clavulanic acid producing Streptomyces species provides insight into specialized metabolism and evolution of beta-lactam biosynthetic gene clusters.</title>
        <authorList>
            <person name="Moore M.A."/>
            <person name="Cruz-Morales P."/>
            <person name="Barona Gomez F."/>
            <person name="Kapil T."/>
        </authorList>
    </citation>
    <scope>NUCLEOTIDE SEQUENCE [LARGE SCALE GENOMIC DNA]</scope>
    <source>
        <strain evidence="3 4">T-272</strain>
    </source>
</reference>
<evidence type="ECO:0000256" key="1">
    <source>
        <dbReference type="SAM" id="Phobius"/>
    </source>
</evidence>
<keyword evidence="1" id="KW-0812">Transmembrane</keyword>
<dbReference type="InterPro" id="IPR012495">
    <property type="entry name" value="TadE-like_dom"/>
</dbReference>
<accession>A0ABW9NWX6</accession>
<keyword evidence="1" id="KW-0472">Membrane</keyword>
<proteinExistence type="predicted"/>
<gene>
    <name evidence="3" type="ORF">FFZ77_19715</name>
</gene>
<evidence type="ECO:0000313" key="4">
    <source>
        <dbReference type="Proteomes" id="UP000460558"/>
    </source>
</evidence>
<dbReference type="EMBL" id="VDEQ01000215">
    <property type="protein sequence ID" value="MQS37773.1"/>
    <property type="molecule type" value="Genomic_DNA"/>
</dbReference>
<keyword evidence="1" id="KW-1133">Transmembrane helix</keyword>
<sequence>MRRPGPRTADRGQAAVEYAGVITLLLLVAIAAIQLGLVAYAVQQAGTAARAGARAAAQKDGAGQAQPVGQAAMSDWLAAEADFEEAGCGDEVTVTVTVPVPELLPVFGFDPARRAVTMPCD</sequence>
<name>A0ABW9NWX6_9ACTN</name>
<dbReference type="Proteomes" id="UP000460558">
    <property type="component" value="Unassembled WGS sequence"/>
</dbReference>
<feature type="transmembrane region" description="Helical" evidence="1">
    <location>
        <begin position="21"/>
        <end position="42"/>
    </location>
</feature>
<protein>
    <submittedName>
        <fullName evidence="3">Pilus assembly protein</fullName>
    </submittedName>
</protein>
<feature type="domain" description="TadE-like" evidence="2">
    <location>
        <begin position="12"/>
        <end position="54"/>
    </location>
</feature>